<gene>
    <name evidence="4" type="ORF">AVDCRST_MAG77-3035</name>
</gene>
<dbReference type="Pfam" id="PF07687">
    <property type="entry name" value="M20_dimer"/>
    <property type="match status" value="1"/>
</dbReference>
<proteinExistence type="predicted"/>
<protein>
    <submittedName>
        <fullName evidence="4">Acetylornithine deacetylase</fullName>
        <ecNumber evidence="4">3.5.1.16</ecNumber>
    </submittedName>
</protein>
<dbReference type="Gene3D" id="3.30.70.360">
    <property type="match status" value="1"/>
</dbReference>
<accession>A0A6J4ICP6</accession>
<dbReference type="InterPro" id="IPR011650">
    <property type="entry name" value="Peptidase_M20_dimer"/>
</dbReference>
<dbReference type="InterPro" id="IPR050072">
    <property type="entry name" value="Peptidase_M20A"/>
</dbReference>
<dbReference type="EMBL" id="CADCTC010000121">
    <property type="protein sequence ID" value="CAA9248872.1"/>
    <property type="molecule type" value="Genomic_DNA"/>
</dbReference>
<dbReference type="GO" id="GO:0008777">
    <property type="term" value="F:acetylornithine deacetylase activity"/>
    <property type="evidence" value="ECO:0007669"/>
    <property type="project" value="UniProtKB-EC"/>
</dbReference>
<evidence type="ECO:0000256" key="1">
    <source>
        <dbReference type="ARBA" id="ARBA00022723"/>
    </source>
</evidence>
<dbReference type="AlphaFoldDB" id="A0A6J4ICP6"/>
<dbReference type="Pfam" id="PF01546">
    <property type="entry name" value="Peptidase_M20"/>
    <property type="match status" value="1"/>
</dbReference>
<dbReference type="InterPro" id="IPR002933">
    <property type="entry name" value="Peptidase_M20"/>
</dbReference>
<organism evidence="4">
    <name type="scientific">uncultured Chloroflexota bacterium</name>
    <dbReference type="NCBI Taxonomy" id="166587"/>
    <lineage>
        <taxon>Bacteria</taxon>
        <taxon>Bacillati</taxon>
        <taxon>Chloroflexota</taxon>
        <taxon>environmental samples</taxon>
    </lineage>
</organism>
<reference evidence="4" key="1">
    <citation type="submission" date="2020-02" db="EMBL/GenBank/DDBJ databases">
        <authorList>
            <person name="Meier V. D."/>
        </authorList>
    </citation>
    <scope>NUCLEOTIDE SEQUENCE</scope>
    <source>
        <strain evidence="4">AVDCRST_MAG77</strain>
    </source>
</reference>
<dbReference type="SUPFAM" id="SSF53187">
    <property type="entry name" value="Zn-dependent exopeptidases"/>
    <property type="match status" value="1"/>
</dbReference>
<keyword evidence="2 4" id="KW-0378">Hydrolase</keyword>
<dbReference type="Gene3D" id="3.40.630.10">
    <property type="entry name" value="Zn peptidases"/>
    <property type="match status" value="1"/>
</dbReference>
<evidence type="ECO:0000256" key="2">
    <source>
        <dbReference type="ARBA" id="ARBA00022801"/>
    </source>
</evidence>
<feature type="domain" description="Peptidase M20 dimerisation" evidence="3">
    <location>
        <begin position="235"/>
        <end position="315"/>
    </location>
</feature>
<evidence type="ECO:0000259" key="3">
    <source>
        <dbReference type="Pfam" id="PF07687"/>
    </source>
</evidence>
<dbReference type="EC" id="3.5.1.16" evidence="4"/>
<dbReference type="PANTHER" id="PTHR43808:SF25">
    <property type="entry name" value="PEPTIDASE M20 DIMERISATION DOMAIN-CONTAINING PROTEIN"/>
    <property type="match status" value="1"/>
</dbReference>
<keyword evidence="1" id="KW-0479">Metal-binding</keyword>
<dbReference type="InterPro" id="IPR036264">
    <property type="entry name" value="Bact_exopeptidase_dim_dom"/>
</dbReference>
<dbReference type="PANTHER" id="PTHR43808">
    <property type="entry name" value="ACETYLORNITHINE DEACETYLASE"/>
    <property type="match status" value="1"/>
</dbReference>
<name>A0A6J4ICP6_9CHLR</name>
<dbReference type="SUPFAM" id="SSF55031">
    <property type="entry name" value="Bacterial exopeptidase dimerisation domain"/>
    <property type="match status" value="1"/>
</dbReference>
<dbReference type="GO" id="GO:0046872">
    <property type="term" value="F:metal ion binding"/>
    <property type="evidence" value="ECO:0007669"/>
    <property type="project" value="UniProtKB-KW"/>
</dbReference>
<evidence type="ECO:0000313" key="4">
    <source>
        <dbReference type="EMBL" id="CAA9248872.1"/>
    </source>
</evidence>
<sequence length="451" mass="47685">MTNGPASSDSASLDAARRAEALGPHAIELTQALVRLNTVNRHSGDAHPGNEGHGQRLIRPLLEELGARTELFDCPADVYTRLGVLGPRDRDFSDRPNLLAELAYGAGGPTVVLQCHMDTVGVDDMTLDDPLSGRIEDGRLWGRGSSDMKGGLAAALTALQALHDVRHELHGRIVFASVVEEESNGSGAGALAWIDRARRGELFGGDLRPDGNGRLADLALCTDGSGPEVWRSYGGVLTVDVHVQGRSGHPARPGGVSAIEKALVAKEALDVYKAEREALGAGRNVNLGLFRGGTHPAVVAGAASMSLNMSYPAADAFAAEAAGHGFGNAPGRARFEQLVRERCAADPWLAEHPPVIDWIKDLIPFELTEDHPLVQDLAATHRRVLGQEPPIGVNPAWSDACYLPRFAGTPAVVCGAGVPGQAHTAAEYGETHRIVDCARVLAAFLYGKLRA</sequence>